<gene>
    <name evidence="1" type="ORF">RM545_12300</name>
</gene>
<organism evidence="1 2">
    <name type="scientific">Autumnicola lenta</name>
    <dbReference type="NCBI Taxonomy" id="3075593"/>
    <lineage>
        <taxon>Bacteria</taxon>
        <taxon>Pseudomonadati</taxon>
        <taxon>Bacteroidota</taxon>
        <taxon>Flavobacteriia</taxon>
        <taxon>Flavobacteriales</taxon>
        <taxon>Flavobacteriaceae</taxon>
        <taxon>Autumnicola</taxon>
    </lineage>
</organism>
<accession>A0ABU3CMB0</accession>
<keyword evidence="2" id="KW-1185">Reference proteome</keyword>
<proteinExistence type="predicted"/>
<comment type="caution">
    <text evidence="1">The sequence shown here is derived from an EMBL/GenBank/DDBJ whole genome shotgun (WGS) entry which is preliminary data.</text>
</comment>
<name>A0ABU3CMB0_9FLAO</name>
<protein>
    <submittedName>
        <fullName evidence="1">Uncharacterized protein</fullName>
    </submittedName>
</protein>
<evidence type="ECO:0000313" key="2">
    <source>
        <dbReference type="Proteomes" id="UP001245285"/>
    </source>
</evidence>
<reference evidence="1 2" key="1">
    <citation type="submission" date="2023-09" db="EMBL/GenBank/DDBJ databases">
        <authorList>
            <person name="Rey-Velasco X."/>
        </authorList>
    </citation>
    <scope>NUCLEOTIDE SEQUENCE [LARGE SCALE GENOMIC DNA]</scope>
    <source>
        <strain evidence="1 2">F260</strain>
    </source>
</reference>
<sequence>MKKTTTAITEEVALPELRDFLNRHIVGTPLQDEDIKEDHVPLLRATMEGLLTLSGEKIKYKLAEPIMSEDGTTVILEEVDFKTRIRPNELANLSKGLNLSKDSFQYALKCTSFIISQPQGYLNKMGKFDYTVIQQLSAAFM</sequence>
<dbReference type="Proteomes" id="UP001245285">
    <property type="component" value="Unassembled WGS sequence"/>
</dbReference>
<dbReference type="EMBL" id="JAVRHO010000017">
    <property type="protein sequence ID" value="MDT0647474.1"/>
    <property type="molecule type" value="Genomic_DNA"/>
</dbReference>
<evidence type="ECO:0000313" key="1">
    <source>
        <dbReference type="EMBL" id="MDT0647474.1"/>
    </source>
</evidence>
<dbReference type="RefSeq" id="WP_311495583.1">
    <property type="nucleotide sequence ID" value="NZ_JAVRHO010000017.1"/>
</dbReference>